<dbReference type="EMBL" id="JAKCXM010000315">
    <property type="protein sequence ID" value="KAJ0395987.1"/>
    <property type="molecule type" value="Genomic_DNA"/>
</dbReference>
<dbReference type="AlphaFoldDB" id="A0AAD5Q4B9"/>
<dbReference type="Proteomes" id="UP001209570">
    <property type="component" value="Unassembled WGS sequence"/>
</dbReference>
<sequence>MSLQLLNDTNVVPILLSVYIATHWSSGKEELHVENNCDDVSFTFTCDQGIHILEPHAKWSHKFSSGSRAMKTMKSVAIIEARHRGRQLTADETHLVFKRNDVSWTVKVEKWARENPGTVIRLALGDPSEILSDPSAFFG</sequence>
<proteinExistence type="predicted"/>
<comment type="caution">
    <text evidence="1">The sequence shown here is derived from an EMBL/GenBank/DDBJ whole genome shotgun (WGS) entry which is preliminary data.</text>
</comment>
<name>A0AAD5Q4B9_PYTIN</name>
<accession>A0AAD5Q4B9</accession>
<evidence type="ECO:0000313" key="1">
    <source>
        <dbReference type="EMBL" id="KAJ0395987.1"/>
    </source>
</evidence>
<organism evidence="1 2">
    <name type="scientific">Pythium insidiosum</name>
    <name type="common">Pythiosis disease agent</name>
    <dbReference type="NCBI Taxonomy" id="114742"/>
    <lineage>
        <taxon>Eukaryota</taxon>
        <taxon>Sar</taxon>
        <taxon>Stramenopiles</taxon>
        <taxon>Oomycota</taxon>
        <taxon>Peronosporomycetes</taxon>
        <taxon>Pythiales</taxon>
        <taxon>Pythiaceae</taxon>
        <taxon>Pythium</taxon>
    </lineage>
</organism>
<evidence type="ECO:0000313" key="2">
    <source>
        <dbReference type="Proteomes" id="UP001209570"/>
    </source>
</evidence>
<reference evidence="1" key="1">
    <citation type="submission" date="2021-12" db="EMBL/GenBank/DDBJ databases">
        <title>Prjna785345.</title>
        <authorList>
            <person name="Rujirawat T."/>
            <person name="Krajaejun T."/>
        </authorList>
    </citation>
    <scope>NUCLEOTIDE SEQUENCE</scope>
    <source>
        <strain evidence="1">Pi057C3</strain>
    </source>
</reference>
<protein>
    <submittedName>
        <fullName evidence="1">Uncharacterized protein</fullName>
    </submittedName>
</protein>
<gene>
    <name evidence="1" type="ORF">P43SY_000760</name>
</gene>
<keyword evidence="2" id="KW-1185">Reference proteome</keyword>